<accession>F3UAP5</accession>
<comment type="caution">
    <text evidence="1">The sequence shown here is derived from an EMBL/GenBank/DDBJ whole genome shotgun (WGS) entry which is preliminary data.</text>
</comment>
<dbReference type="Proteomes" id="UP000004171">
    <property type="component" value="Unassembled WGS sequence"/>
</dbReference>
<protein>
    <submittedName>
        <fullName evidence="1">Uncharacterized protein</fullName>
    </submittedName>
</protein>
<reference evidence="1 2" key="1">
    <citation type="submission" date="2011-03" db="EMBL/GenBank/DDBJ databases">
        <authorList>
            <person name="Muzny D."/>
            <person name="Qin X."/>
            <person name="Deng J."/>
            <person name="Jiang H."/>
            <person name="Liu Y."/>
            <person name="Qu J."/>
            <person name="Song X.-Z."/>
            <person name="Zhang L."/>
            <person name="Thornton R."/>
            <person name="Coyle M."/>
            <person name="Francisco L."/>
            <person name="Jackson L."/>
            <person name="Javaid M."/>
            <person name="Korchina V."/>
            <person name="Kovar C."/>
            <person name="Mata R."/>
            <person name="Mathew T."/>
            <person name="Ngo R."/>
            <person name="Nguyen L."/>
            <person name="Nguyen N."/>
            <person name="Okwuonu G."/>
            <person name="Ongeri F."/>
            <person name="Pham C."/>
            <person name="Simmons D."/>
            <person name="Wilczek-Boney K."/>
            <person name="Hale W."/>
            <person name="Jakkamsetti A."/>
            <person name="Pham P."/>
            <person name="Ruth R."/>
            <person name="San Lucas F."/>
            <person name="Warren J."/>
            <person name="Zhang J."/>
            <person name="Zhao Z."/>
            <person name="Zhou C."/>
            <person name="Zhu D."/>
            <person name="Lee S."/>
            <person name="Bess C."/>
            <person name="Blankenburg K."/>
            <person name="Forbes L."/>
            <person name="Fu Q."/>
            <person name="Gubbala S."/>
            <person name="Hirani K."/>
            <person name="Jayaseelan J.C."/>
            <person name="Lara F."/>
            <person name="Munidasa M."/>
            <person name="Palculict T."/>
            <person name="Patil S."/>
            <person name="Pu L.-L."/>
            <person name="Saada N."/>
            <person name="Tang L."/>
            <person name="Weissenberger G."/>
            <person name="Zhu Y."/>
            <person name="Hemphill L."/>
            <person name="Shang Y."/>
            <person name="Youmans B."/>
            <person name="Ayvaz T."/>
            <person name="Ross M."/>
            <person name="Santibanez J."/>
            <person name="Aqrawi P."/>
            <person name="Gross S."/>
            <person name="Joshi V."/>
            <person name="Fowler G."/>
            <person name="Nazareth L."/>
            <person name="Reid J."/>
            <person name="Worley K."/>
            <person name="Petrosino J."/>
            <person name="Highlander S."/>
            <person name="Gibbs R."/>
        </authorList>
    </citation>
    <scope>NUCLEOTIDE SEQUENCE [LARGE SCALE GENOMIC DNA]</scope>
    <source>
        <strain evidence="1 2">SK1056</strain>
    </source>
</reference>
<dbReference type="HOGENOM" id="CLU_2482050_0_0_9"/>
<organism evidence="1 2">
    <name type="scientific">Streptococcus sanguinis SK1056</name>
    <dbReference type="NCBI Taxonomy" id="888820"/>
    <lineage>
        <taxon>Bacteria</taxon>
        <taxon>Bacillati</taxon>
        <taxon>Bacillota</taxon>
        <taxon>Bacilli</taxon>
        <taxon>Lactobacillales</taxon>
        <taxon>Streptococcaceae</taxon>
        <taxon>Streptococcus</taxon>
    </lineage>
</organism>
<proteinExistence type="predicted"/>
<dbReference type="EMBL" id="AFFL01000002">
    <property type="protein sequence ID" value="EGJ38916.1"/>
    <property type="molecule type" value="Genomic_DNA"/>
</dbReference>
<dbReference type="PATRIC" id="fig|888820.3.peg.529"/>
<evidence type="ECO:0000313" key="2">
    <source>
        <dbReference type="Proteomes" id="UP000004171"/>
    </source>
</evidence>
<sequence length="87" mass="10100">MLSRLLNNIKKFLSNKQIQINLQIRDKLISNKDFSKQVPLLDSLSLLVRKLIRTISSKDSSIHKYLNKDHRLITVSNLLNPASFLKQ</sequence>
<dbReference type="AlphaFoldDB" id="F3UAP5"/>
<name>F3UAP5_STRSA</name>
<gene>
    <name evidence="1" type="ORF">HMPREF9393_0538</name>
</gene>
<evidence type="ECO:0000313" key="1">
    <source>
        <dbReference type="EMBL" id="EGJ38916.1"/>
    </source>
</evidence>